<keyword evidence="6" id="KW-0812">Transmembrane</keyword>
<name>N9R589_9GAMM</name>
<sequence length="325" mass="36857">MNFSSDFLKNIQKDRQVSPYAYLFSICLLLVLLVSMPAVASPSQTIKHALGETVIKGQPVRVISLFQGATDTLVALGIKPIGVVESWSEKPMYKYLRPALTGVHYLGLETQPSLEDIALLKPDLIIASRFRNEKTYTLLSQIAPTIALEEVYEFRQTLKIVGQAVGRQQKADLLLKQWDNRIIATRTKLKQQFGDKWPESVSLLEFREDHVRAYSPYSFSGSILSELGFKWSKGTANQQWALQKLVNKESIPIINADNFFIFMRDKPAVQKNYQQWTSHPLWKQMRAAQMKQVYQVDSVSWNLSGGILGANKVLDEVNHTVTHAD</sequence>
<dbReference type="PATRIC" id="fig|1217698.3.peg.2745"/>
<dbReference type="AlphaFoldDB" id="N9R589"/>
<dbReference type="EMBL" id="APSA01000007">
    <property type="protein sequence ID" value="ENX37466.1"/>
    <property type="molecule type" value="Genomic_DNA"/>
</dbReference>
<keyword evidence="4" id="KW-0408">Iron</keyword>
<dbReference type="Pfam" id="PF01497">
    <property type="entry name" value="Peripla_BP_2"/>
    <property type="match status" value="1"/>
</dbReference>
<protein>
    <recommendedName>
        <fullName evidence="7">Fe/B12 periplasmic-binding domain-containing protein</fullName>
    </recommendedName>
</protein>
<keyword evidence="9" id="KW-1185">Reference proteome</keyword>
<keyword evidence="5" id="KW-0732">Signal</keyword>
<keyword evidence="4" id="KW-0406">Ion transport</keyword>
<comment type="similarity">
    <text evidence="2">Belongs to the bacterial solute-binding protein 8 family.</text>
</comment>
<comment type="caution">
    <text evidence="8">The sequence shown here is derived from an EMBL/GenBank/DDBJ whole genome shotgun (WGS) entry which is preliminary data.</text>
</comment>
<evidence type="ECO:0000256" key="3">
    <source>
        <dbReference type="ARBA" id="ARBA00022448"/>
    </source>
</evidence>
<dbReference type="Gene3D" id="3.40.50.1980">
    <property type="entry name" value="Nitrogenase molybdenum iron protein domain"/>
    <property type="match status" value="2"/>
</dbReference>
<dbReference type="STRING" id="1217698.F888_02803"/>
<proteinExistence type="inferred from homology"/>
<feature type="transmembrane region" description="Helical" evidence="6">
    <location>
        <begin position="20"/>
        <end position="40"/>
    </location>
</feature>
<dbReference type="HOGENOM" id="CLU_038034_0_2_6"/>
<dbReference type="InterPro" id="IPR002491">
    <property type="entry name" value="ABC_transptr_periplasmic_BD"/>
</dbReference>
<dbReference type="SUPFAM" id="SSF53807">
    <property type="entry name" value="Helical backbone' metal receptor"/>
    <property type="match status" value="1"/>
</dbReference>
<reference evidence="8 9" key="1">
    <citation type="submission" date="2013-02" db="EMBL/GenBank/DDBJ databases">
        <title>The Genome Sequence of Acinetobacter sp. NIPH 3623.</title>
        <authorList>
            <consortium name="The Broad Institute Genome Sequencing Platform"/>
            <consortium name="The Broad Institute Genome Sequencing Center for Infectious Disease"/>
            <person name="Cerqueira G."/>
            <person name="Feldgarden M."/>
            <person name="Courvalin P."/>
            <person name="Perichon B."/>
            <person name="Grillot-Courvalin C."/>
            <person name="Clermont D."/>
            <person name="Rocha E."/>
            <person name="Yoon E.-J."/>
            <person name="Nemec A."/>
            <person name="Walker B."/>
            <person name="Young S.K."/>
            <person name="Zeng Q."/>
            <person name="Gargeya S."/>
            <person name="Fitzgerald M."/>
            <person name="Haas B."/>
            <person name="Abouelleil A."/>
            <person name="Alvarado L."/>
            <person name="Arachchi H.M."/>
            <person name="Berlin A.M."/>
            <person name="Chapman S.B."/>
            <person name="Dewar J."/>
            <person name="Goldberg J."/>
            <person name="Griggs A."/>
            <person name="Gujja S."/>
            <person name="Hansen M."/>
            <person name="Howarth C."/>
            <person name="Imamovic A."/>
            <person name="Larimer J."/>
            <person name="McCowan C."/>
            <person name="Murphy C."/>
            <person name="Neiman D."/>
            <person name="Pearson M."/>
            <person name="Priest M."/>
            <person name="Roberts A."/>
            <person name="Saif S."/>
            <person name="Shea T."/>
            <person name="Sisk P."/>
            <person name="Sykes S."/>
            <person name="Wortman J."/>
            <person name="Nusbaum C."/>
            <person name="Birren B."/>
        </authorList>
    </citation>
    <scope>NUCLEOTIDE SEQUENCE [LARGE SCALE GENOMIC DNA]</scope>
    <source>
        <strain evidence="8 9">NIPH 3623</strain>
    </source>
</reference>
<accession>N9R589</accession>
<evidence type="ECO:0000313" key="9">
    <source>
        <dbReference type="Proteomes" id="UP000013200"/>
    </source>
</evidence>
<dbReference type="InterPro" id="IPR051313">
    <property type="entry name" value="Bact_iron-sidero_bind"/>
</dbReference>
<dbReference type="PANTHER" id="PTHR30532:SF21">
    <property type="entry name" value="SIDEROPHORE-BINDING LIPOPROTEIN YFIY-RELATED"/>
    <property type="match status" value="1"/>
</dbReference>
<keyword evidence="4" id="KW-0410">Iron transport</keyword>
<keyword evidence="6" id="KW-0472">Membrane</keyword>
<dbReference type="CDD" id="cd01146">
    <property type="entry name" value="FhuD"/>
    <property type="match status" value="1"/>
</dbReference>
<feature type="domain" description="Fe/B12 periplasmic-binding" evidence="7">
    <location>
        <begin position="61"/>
        <end position="325"/>
    </location>
</feature>
<evidence type="ECO:0000313" key="8">
    <source>
        <dbReference type="EMBL" id="ENX37466.1"/>
    </source>
</evidence>
<dbReference type="PROSITE" id="PS50983">
    <property type="entry name" value="FE_B12_PBP"/>
    <property type="match status" value="1"/>
</dbReference>
<evidence type="ECO:0000256" key="6">
    <source>
        <dbReference type="SAM" id="Phobius"/>
    </source>
</evidence>
<keyword evidence="6" id="KW-1133">Transmembrane helix</keyword>
<comment type="subcellular location">
    <subcellularLocation>
        <location evidence="1">Cell envelope</location>
    </subcellularLocation>
</comment>
<dbReference type="GO" id="GO:0030288">
    <property type="term" value="C:outer membrane-bounded periplasmic space"/>
    <property type="evidence" value="ECO:0007669"/>
    <property type="project" value="TreeGrafter"/>
</dbReference>
<evidence type="ECO:0000256" key="1">
    <source>
        <dbReference type="ARBA" id="ARBA00004196"/>
    </source>
</evidence>
<dbReference type="PANTHER" id="PTHR30532">
    <property type="entry name" value="IRON III DICITRATE-BINDING PERIPLASMIC PROTEIN"/>
    <property type="match status" value="1"/>
</dbReference>
<keyword evidence="3" id="KW-0813">Transport</keyword>
<dbReference type="GO" id="GO:1901678">
    <property type="term" value="P:iron coordination entity transport"/>
    <property type="evidence" value="ECO:0007669"/>
    <property type="project" value="UniProtKB-ARBA"/>
</dbReference>
<dbReference type="Proteomes" id="UP000013200">
    <property type="component" value="Unassembled WGS sequence"/>
</dbReference>
<evidence type="ECO:0000256" key="4">
    <source>
        <dbReference type="ARBA" id="ARBA00022496"/>
    </source>
</evidence>
<gene>
    <name evidence="8" type="ORF">F888_02803</name>
</gene>
<evidence type="ECO:0000256" key="2">
    <source>
        <dbReference type="ARBA" id="ARBA00008814"/>
    </source>
</evidence>
<evidence type="ECO:0000256" key="5">
    <source>
        <dbReference type="ARBA" id="ARBA00022729"/>
    </source>
</evidence>
<evidence type="ECO:0000259" key="7">
    <source>
        <dbReference type="PROSITE" id="PS50983"/>
    </source>
</evidence>
<organism evidence="8 9">
    <name type="scientific">Acinetobacter courvalinii</name>
    <dbReference type="NCBI Taxonomy" id="280147"/>
    <lineage>
        <taxon>Bacteria</taxon>
        <taxon>Pseudomonadati</taxon>
        <taxon>Pseudomonadota</taxon>
        <taxon>Gammaproteobacteria</taxon>
        <taxon>Moraxellales</taxon>
        <taxon>Moraxellaceae</taxon>
        <taxon>Acinetobacter</taxon>
    </lineage>
</organism>